<sequence length="120" mass="12860">MKIEITNQKENPLQSRKEVYFTIDHVGETTPGRNAVAEDIAKKTKSKRDCVVIDNIESLYGIGKSKGYAKVYDSKESAMSYESKYLLKRNGIGVPPPAPKEGAAPGAAPAAAPAPAPKAK</sequence>
<keyword evidence="2 4" id="KW-0689">Ribosomal protein</keyword>
<dbReference type="EMBL" id="CP010070">
    <property type="protein sequence ID" value="AIZ56270.1"/>
    <property type="molecule type" value="Genomic_DNA"/>
</dbReference>
<evidence type="ECO:0000256" key="6">
    <source>
        <dbReference type="SAM" id="MobiDB-lite"/>
    </source>
</evidence>
<evidence type="ECO:0000256" key="5">
    <source>
        <dbReference type="RuleBase" id="RU004381"/>
    </source>
</evidence>
<evidence type="ECO:0000256" key="3">
    <source>
        <dbReference type="ARBA" id="ARBA00023274"/>
    </source>
</evidence>
<keyword evidence="3 4" id="KW-0687">Ribonucleoprotein</keyword>
<dbReference type="GO" id="GO:0006412">
    <property type="term" value="P:translation"/>
    <property type="evidence" value="ECO:0007669"/>
    <property type="project" value="UniProtKB-UniRule"/>
</dbReference>
<dbReference type="GeneID" id="24818045"/>
<reference evidence="7 8" key="1">
    <citation type="journal article" date="2014" name="Appl. Environ. Microbiol.">
        <title>Comparative Genome Analysis of 'Candidatus Methanoplasma termitum' Indicates a New Mode of Energy Metabolism in the Seventh Order of Methanogens.</title>
        <authorList>
            <person name="Lang K."/>
            <person name="Schuldes J."/>
            <person name="Klingl A."/>
            <person name="Poehlein A."/>
            <person name="Daniel R."/>
            <person name="Brune A."/>
        </authorList>
    </citation>
    <scope>NUCLEOTIDE SEQUENCE [LARGE SCALE GENOMIC DNA]</scope>
    <source>
        <strain evidence="8">Mpt1</strain>
    </source>
</reference>
<evidence type="ECO:0000256" key="2">
    <source>
        <dbReference type="ARBA" id="ARBA00022980"/>
    </source>
</evidence>
<dbReference type="HOGENOM" id="CLU_107248_3_1_2"/>
<dbReference type="PANTHER" id="PTHR10496">
    <property type="entry name" value="40S RIBOSOMAL PROTEIN S24"/>
    <property type="match status" value="1"/>
</dbReference>
<evidence type="ECO:0000256" key="1">
    <source>
        <dbReference type="ARBA" id="ARBA00009680"/>
    </source>
</evidence>
<dbReference type="AlphaFoldDB" id="A0A0A7LAS5"/>
<keyword evidence="8" id="KW-1185">Reference proteome</keyword>
<proteinExistence type="inferred from homology"/>
<feature type="region of interest" description="Disordered" evidence="6">
    <location>
        <begin position="92"/>
        <end position="120"/>
    </location>
</feature>
<evidence type="ECO:0000256" key="4">
    <source>
        <dbReference type="HAMAP-Rule" id="MF_00545"/>
    </source>
</evidence>
<dbReference type="Proteomes" id="UP000030787">
    <property type="component" value="Chromosome"/>
</dbReference>
<dbReference type="InterPro" id="IPR053709">
    <property type="entry name" value="eRP_eS24_sf"/>
</dbReference>
<evidence type="ECO:0000313" key="7">
    <source>
        <dbReference type="EMBL" id="AIZ56270.1"/>
    </source>
</evidence>
<name>A0A0A7LAS5_9ARCH</name>
<dbReference type="GO" id="GO:1990904">
    <property type="term" value="C:ribonucleoprotein complex"/>
    <property type="evidence" value="ECO:0007669"/>
    <property type="project" value="UniProtKB-KW"/>
</dbReference>
<gene>
    <name evidence="4" type="primary">rps24e</name>
    <name evidence="7" type="ORF">Mpt1_c03750</name>
</gene>
<accession>A0A0A7LAS5</accession>
<dbReference type="GO" id="GO:0005840">
    <property type="term" value="C:ribosome"/>
    <property type="evidence" value="ECO:0007669"/>
    <property type="project" value="UniProtKB-KW"/>
</dbReference>
<dbReference type="InterPro" id="IPR012678">
    <property type="entry name" value="Ribosomal_uL23/eL15/eS24_sf"/>
</dbReference>
<dbReference type="OrthoDB" id="27533at2157"/>
<dbReference type="PROSITE" id="PS00529">
    <property type="entry name" value="RIBOSOMAL_S24E"/>
    <property type="match status" value="1"/>
</dbReference>
<dbReference type="GO" id="GO:0003735">
    <property type="term" value="F:structural constituent of ribosome"/>
    <property type="evidence" value="ECO:0007669"/>
    <property type="project" value="InterPro"/>
</dbReference>
<dbReference type="STRING" id="1577791.Mpt1_c03750"/>
<dbReference type="Gene3D" id="3.30.70.3370">
    <property type="match status" value="1"/>
</dbReference>
<organism evidence="7 8">
    <name type="scientific">Candidatus Methanoplasma termitum</name>
    <dbReference type="NCBI Taxonomy" id="1577791"/>
    <lineage>
        <taxon>Archaea</taxon>
        <taxon>Methanobacteriati</taxon>
        <taxon>Thermoplasmatota</taxon>
        <taxon>Thermoplasmata</taxon>
        <taxon>Methanomassiliicoccales</taxon>
        <taxon>Methanomassiliicoccaceae</taxon>
        <taxon>Candidatus Methanoplasma</taxon>
    </lineage>
</organism>
<dbReference type="Pfam" id="PF01282">
    <property type="entry name" value="Ribosomal_S24e"/>
    <property type="match status" value="1"/>
</dbReference>
<feature type="compositionally biased region" description="Low complexity" evidence="6">
    <location>
        <begin position="100"/>
        <end position="111"/>
    </location>
</feature>
<dbReference type="KEGG" id="mear:Mpt1_c03750"/>
<dbReference type="InterPro" id="IPR001976">
    <property type="entry name" value="Ribosomal_eS24"/>
</dbReference>
<dbReference type="SUPFAM" id="SSF54189">
    <property type="entry name" value="Ribosomal proteins S24e, L23 and L15e"/>
    <property type="match status" value="1"/>
</dbReference>
<comment type="similarity">
    <text evidence="1 4 5">Belongs to the eukaryotic ribosomal protein eS24 family.</text>
</comment>
<evidence type="ECO:0000313" key="8">
    <source>
        <dbReference type="Proteomes" id="UP000030787"/>
    </source>
</evidence>
<dbReference type="HAMAP" id="MF_00545">
    <property type="entry name" value="Ribosomal_eS24"/>
    <property type="match status" value="1"/>
</dbReference>
<protein>
    <recommendedName>
        <fullName evidence="4">Small ribosomal subunit protein eS24</fullName>
    </recommendedName>
</protein>
<dbReference type="InterPro" id="IPR018098">
    <property type="entry name" value="Ribosomal_eS24_CS"/>
</dbReference>
<dbReference type="RefSeq" id="WP_082007219.1">
    <property type="nucleotide sequence ID" value="NZ_CP010070.1"/>
</dbReference>